<proteinExistence type="predicted"/>
<feature type="non-terminal residue" evidence="2">
    <location>
        <position position="1"/>
    </location>
</feature>
<evidence type="ECO:0000256" key="1">
    <source>
        <dbReference type="SAM" id="MobiDB-lite"/>
    </source>
</evidence>
<dbReference type="EMBL" id="BKCJ011838741">
    <property type="protein sequence ID" value="GFD57224.1"/>
    <property type="molecule type" value="Genomic_DNA"/>
</dbReference>
<organism evidence="2">
    <name type="scientific">Tanacetum cinerariifolium</name>
    <name type="common">Dalmatian daisy</name>
    <name type="synonym">Chrysanthemum cinerariifolium</name>
    <dbReference type="NCBI Taxonomy" id="118510"/>
    <lineage>
        <taxon>Eukaryota</taxon>
        <taxon>Viridiplantae</taxon>
        <taxon>Streptophyta</taxon>
        <taxon>Embryophyta</taxon>
        <taxon>Tracheophyta</taxon>
        <taxon>Spermatophyta</taxon>
        <taxon>Magnoliopsida</taxon>
        <taxon>eudicotyledons</taxon>
        <taxon>Gunneridae</taxon>
        <taxon>Pentapetalae</taxon>
        <taxon>asterids</taxon>
        <taxon>campanulids</taxon>
        <taxon>Asterales</taxon>
        <taxon>Asteraceae</taxon>
        <taxon>Asteroideae</taxon>
        <taxon>Anthemideae</taxon>
        <taxon>Anthemidinae</taxon>
        <taxon>Tanacetum</taxon>
    </lineage>
</organism>
<sequence length="61" mass="6744">PDLVFNDSPNASETAANVFNVESSTNKPSKDMSKTYRPDAPIIKDWISNSKDETGIEFVPK</sequence>
<accession>A0A699XL74</accession>
<feature type="region of interest" description="Disordered" evidence="1">
    <location>
        <begin position="1"/>
        <end position="36"/>
    </location>
</feature>
<dbReference type="AlphaFoldDB" id="A0A699XL74"/>
<protein>
    <submittedName>
        <fullName evidence="2">Uncharacterized protein</fullName>
    </submittedName>
</protein>
<feature type="compositionally biased region" description="Polar residues" evidence="1">
    <location>
        <begin position="7"/>
        <end position="27"/>
    </location>
</feature>
<comment type="caution">
    <text evidence="2">The sequence shown here is derived from an EMBL/GenBank/DDBJ whole genome shotgun (WGS) entry which is preliminary data.</text>
</comment>
<name>A0A699XL74_TANCI</name>
<gene>
    <name evidence="2" type="ORF">Tci_929193</name>
</gene>
<evidence type="ECO:0000313" key="2">
    <source>
        <dbReference type="EMBL" id="GFD57224.1"/>
    </source>
</evidence>
<reference evidence="2" key="1">
    <citation type="journal article" date="2019" name="Sci. Rep.">
        <title>Draft genome of Tanacetum cinerariifolium, the natural source of mosquito coil.</title>
        <authorList>
            <person name="Yamashiro T."/>
            <person name="Shiraishi A."/>
            <person name="Satake H."/>
            <person name="Nakayama K."/>
        </authorList>
    </citation>
    <scope>NUCLEOTIDE SEQUENCE</scope>
</reference>